<reference evidence="2" key="1">
    <citation type="submission" date="2022-01" db="EMBL/GenBank/DDBJ databases">
        <authorList>
            <person name="King R."/>
        </authorList>
    </citation>
    <scope>NUCLEOTIDE SEQUENCE</scope>
</reference>
<name>A0A9N9SIT3_PHACE</name>
<accession>A0A9N9SIT3</accession>
<dbReference type="EMBL" id="OU896708">
    <property type="protein sequence ID" value="CAG9818674.1"/>
    <property type="molecule type" value="Genomic_DNA"/>
</dbReference>
<gene>
    <name evidence="2" type="ORF">PHAECO_LOCUS6271</name>
</gene>
<protein>
    <recommendedName>
        <fullName evidence="1">Integrase core domain-containing protein</fullName>
    </recommendedName>
</protein>
<evidence type="ECO:0000259" key="1">
    <source>
        <dbReference type="Pfam" id="PF24764"/>
    </source>
</evidence>
<organism evidence="2 3">
    <name type="scientific">Phaedon cochleariae</name>
    <name type="common">Mustard beetle</name>
    <dbReference type="NCBI Taxonomy" id="80249"/>
    <lineage>
        <taxon>Eukaryota</taxon>
        <taxon>Metazoa</taxon>
        <taxon>Ecdysozoa</taxon>
        <taxon>Arthropoda</taxon>
        <taxon>Hexapoda</taxon>
        <taxon>Insecta</taxon>
        <taxon>Pterygota</taxon>
        <taxon>Neoptera</taxon>
        <taxon>Endopterygota</taxon>
        <taxon>Coleoptera</taxon>
        <taxon>Polyphaga</taxon>
        <taxon>Cucujiformia</taxon>
        <taxon>Chrysomeloidea</taxon>
        <taxon>Chrysomelidae</taxon>
        <taxon>Chrysomelinae</taxon>
        <taxon>Chrysomelini</taxon>
        <taxon>Phaedon</taxon>
    </lineage>
</organism>
<sequence length="392" mass="46304">MGDVAVERTTEQLVHQYFSLGFEHKEILNYLKILHNRCISLRTLKRILAKLHLYRRKHFSNIEDVVRFMEGEIEKGSQLHGYRWFHLKCLQNDLVVSQSIVRELLCYLDPHGMELRKRKRLRRRQYSNKGPNYLWHMDSYDKLKPYGICINGCIDGFSRQIIWLQAGPSSSDSKVIGGYYMNALKMIKGCPKTLRSDFGTENTLVERMQKALHQTFNEATSERPPFLYGSSTHNQRIEAWWSILRKHNAQFWINLFEMLRDDNLYDGTFLDKSLVQFCFMQLVQRDLDEVVLEWSVHKIRPSRNSNSPSGRPCIMFEMPSLYQTRSYLIEVPSFALDALSLDCLFQEYPCDEEFYQLCGILMAENDLRAENDPYSAIDLYMNLRRILKEIFV</sequence>
<keyword evidence="3" id="KW-1185">Reference proteome</keyword>
<dbReference type="PANTHER" id="PTHR46791">
    <property type="entry name" value="EXPRESSED PROTEIN"/>
    <property type="match status" value="1"/>
</dbReference>
<evidence type="ECO:0000313" key="2">
    <source>
        <dbReference type="EMBL" id="CAG9818674.1"/>
    </source>
</evidence>
<dbReference type="InterPro" id="IPR058913">
    <property type="entry name" value="Integrase_dom_put"/>
</dbReference>
<dbReference type="PANTHER" id="PTHR46791:SF13">
    <property type="entry name" value="CLR5 DOMAIN-CONTAINING PROTEIN"/>
    <property type="match status" value="1"/>
</dbReference>
<feature type="domain" description="Integrase core" evidence="1">
    <location>
        <begin position="126"/>
        <end position="305"/>
    </location>
</feature>
<reference evidence="2" key="2">
    <citation type="submission" date="2022-10" db="EMBL/GenBank/DDBJ databases">
        <authorList>
            <consortium name="ENA_rothamsted_submissions"/>
            <consortium name="culmorum"/>
            <person name="King R."/>
        </authorList>
    </citation>
    <scope>NUCLEOTIDE SEQUENCE</scope>
</reference>
<proteinExistence type="predicted"/>
<dbReference type="Proteomes" id="UP001153737">
    <property type="component" value="Chromosome 2"/>
</dbReference>
<dbReference type="AlphaFoldDB" id="A0A9N9SIT3"/>
<dbReference type="Pfam" id="PF24764">
    <property type="entry name" value="rva_4"/>
    <property type="match status" value="1"/>
</dbReference>
<evidence type="ECO:0000313" key="3">
    <source>
        <dbReference type="Proteomes" id="UP001153737"/>
    </source>
</evidence>
<dbReference type="OrthoDB" id="6719269at2759"/>